<name>A0ABD3P471_9STRA</name>
<evidence type="ECO:0000313" key="4">
    <source>
        <dbReference type="EMBL" id="KAL3782591.1"/>
    </source>
</evidence>
<dbReference type="CDD" id="cd02440">
    <property type="entry name" value="AdoMet_MTases"/>
    <property type="match status" value="1"/>
</dbReference>
<comment type="caution">
    <text evidence="4">The sequence shown here is derived from an EMBL/GenBank/DDBJ whole genome shotgun (WGS) entry which is preliminary data.</text>
</comment>
<dbReference type="InterPro" id="IPR029063">
    <property type="entry name" value="SAM-dependent_MTases_sf"/>
</dbReference>
<dbReference type="EMBL" id="JALLPJ020000801">
    <property type="protein sequence ID" value="KAL3782591.1"/>
    <property type="molecule type" value="Genomic_DNA"/>
</dbReference>
<dbReference type="InterPro" id="IPR013216">
    <property type="entry name" value="Methyltransf_11"/>
</dbReference>
<dbReference type="Gene3D" id="1.25.40.10">
    <property type="entry name" value="Tetratricopeptide repeat domain"/>
    <property type="match status" value="1"/>
</dbReference>
<evidence type="ECO:0000256" key="2">
    <source>
        <dbReference type="SAM" id="SignalP"/>
    </source>
</evidence>
<evidence type="ECO:0000313" key="5">
    <source>
        <dbReference type="Proteomes" id="UP001530400"/>
    </source>
</evidence>
<dbReference type="Gene3D" id="3.40.50.150">
    <property type="entry name" value="Vaccinia Virus protein VP39"/>
    <property type="match status" value="1"/>
</dbReference>
<comment type="similarity">
    <text evidence="1">Belongs to the CFA/CMAS family.</text>
</comment>
<accession>A0ABD3P471</accession>
<keyword evidence="5" id="KW-1185">Reference proteome</keyword>
<evidence type="ECO:0000259" key="3">
    <source>
        <dbReference type="Pfam" id="PF08241"/>
    </source>
</evidence>
<dbReference type="AlphaFoldDB" id="A0ABD3P471"/>
<gene>
    <name evidence="4" type="ORF">ACHAWO_008242</name>
</gene>
<proteinExistence type="inferred from homology"/>
<dbReference type="Pfam" id="PF08241">
    <property type="entry name" value="Methyltransf_11"/>
    <property type="match status" value="1"/>
</dbReference>
<feature type="domain" description="Methyltransferase type 11" evidence="3">
    <location>
        <begin position="385"/>
        <end position="478"/>
    </location>
</feature>
<dbReference type="InterPro" id="IPR011990">
    <property type="entry name" value="TPR-like_helical_dom_sf"/>
</dbReference>
<feature type="chain" id="PRO_5044883524" description="Methyltransferase type 11 domain-containing protein" evidence="2">
    <location>
        <begin position="28"/>
        <end position="563"/>
    </location>
</feature>
<dbReference type="SUPFAM" id="SSF48452">
    <property type="entry name" value="TPR-like"/>
    <property type="match status" value="1"/>
</dbReference>
<dbReference type="PANTHER" id="PTHR43832:SF1">
    <property type="entry name" value="S-ADENOSYL-L-METHIONINE-DEPENDENT METHYLTRANSFERASES SUPERFAMILY PROTEIN"/>
    <property type="match status" value="1"/>
</dbReference>
<dbReference type="Proteomes" id="UP001530400">
    <property type="component" value="Unassembled WGS sequence"/>
</dbReference>
<protein>
    <recommendedName>
        <fullName evidence="3">Methyltransferase type 11 domain-containing protein</fullName>
    </recommendedName>
</protein>
<dbReference type="PANTHER" id="PTHR43832">
    <property type="match status" value="1"/>
</dbReference>
<reference evidence="4 5" key="1">
    <citation type="submission" date="2024-10" db="EMBL/GenBank/DDBJ databases">
        <title>Updated reference genomes for cyclostephanoid diatoms.</title>
        <authorList>
            <person name="Roberts W.R."/>
            <person name="Alverson A.J."/>
        </authorList>
    </citation>
    <scope>NUCLEOTIDE SEQUENCE [LARGE SCALE GENOMIC DNA]</scope>
    <source>
        <strain evidence="4 5">AJA010-31</strain>
    </source>
</reference>
<keyword evidence="2" id="KW-0732">Signal</keyword>
<dbReference type="SUPFAM" id="SSF53335">
    <property type="entry name" value="S-adenosyl-L-methionine-dependent methyltransferases"/>
    <property type="match status" value="1"/>
</dbReference>
<evidence type="ECO:0000256" key="1">
    <source>
        <dbReference type="ARBA" id="ARBA00010815"/>
    </source>
</evidence>
<feature type="signal peptide" evidence="2">
    <location>
        <begin position="1"/>
        <end position="27"/>
    </location>
</feature>
<organism evidence="4 5">
    <name type="scientific">Cyclotella atomus</name>
    <dbReference type="NCBI Taxonomy" id="382360"/>
    <lineage>
        <taxon>Eukaryota</taxon>
        <taxon>Sar</taxon>
        <taxon>Stramenopiles</taxon>
        <taxon>Ochrophyta</taxon>
        <taxon>Bacillariophyta</taxon>
        <taxon>Coscinodiscophyceae</taxon>
        <taxon>Thalassiosirophycidae</taxon>
        <taxon>Stephanodiscales</taxon>
        <taxon>Stephanodiscaceae</taxon>
        <taxon>Cyclotella</taxon>
    </lineage>
</organism>
<sequence length="563" mass="63087">MFMSTSTPSTSVIVFLLLLSSNWLTNAALPNINDFLAQGDRALSADRLEEAINHYSRGIQLLPKQWSTQEEEDVNDQDYQVSAEETEQIMSLHTNYATALSFLEGSTLNVINAYRTSCICYRKWKKHSNNKVNDMKPKRVAVQSFFFLGMTYQDLASSDVETDTQRIEYLQQAVKAYAAATKLDPNHWSSYANMGVVLADVGLDGDGNTAVSLQLFEEGILSYQKAVELLSNGKSGSSKATDPPENVEEVVAELNYRIGLCLVPFLFMTPSSDGDEDYNTKLCTLPGVAADRSCFELAAYQFHTAMQYGPHEGALNALTLVTADATFGMSTDVSKVQQLFEDYASNFESSLVDELKYNGFHRMRRIFDQVIVKERLEGHMFQLVVDVGCGTGLAGVEFRNISSTLVGIDISPKIIEQAKQSHPVYDEYRIGDVRQVLQQFPQTVSLLVAADTFIYFNDLTELFASMKVALDEGGYAIFSLENVSNDNEQRLLAHKPDWRWQITPSGRIAHRKEYVEAVARQNSLEVILHDNLDGFRREKNVDVPGHVFALRKLPEKSVNNDEL</sequence>